<evidence type="ECO:0000256" key="2">
    <source>
        <dbReference type="ARBA" id="ARBA00022679"/>
    </source>
</evidence>
<dbReference type="EnsemblMetazoa" id="AATE021035-RA">
    <property type="protein sequence ID" value="AATE021035-PA.1"/>
    <property type="gene ID" value="AATE021035"/>
</dbReference>
<dbReference type="InterPro" id="IPR000863">
    <property type="entry name" value="Sulfotransferase_dom"/>
</dbReference>
<accession>A0A182JMW1</accession>
<keyword evidence="2" id="KW-0808">Transferase</keyword>
<dbReference type="GO" id="GO:0008146">
    <property type="term" value="F:sulfotransferase activity"/>
    <property type="evidence" value="ECO:0007669"/>
    <property type="project" value="InterPro"/>
</dbReference>
<comment type="similarity">
    <text evidence="1">Belongs to the sulfotransferase 1 family.</text>
</comment>
<evidence type="ECO:0000256" key="1">
    <source>
        <dbReference type="ARBA" id="ARBA00005771"/>
    </source>
</evidence>
<dbReference type="SUPFAM" id="SSF52540">
    <property type="entry name" value="P-loop containing nucleoside triphosphate hydrolases"/>
    <property type="match status" value="1"/>
</dbReference>
<proteinExistence type="inferred from homology"/>
<dbReference type="VEuPathDB" id="VectorBase:AATE021035"/>
<evidence type="ECO:0000259" key="3">
    <source>
        <dbReference type="Pfam" id="PF00685"/>
    </source>
</evidence>
<dbReference type="PANTHER" id="PTHR11783">
    <property type="entry name" value="SULFOTRANSFERASE SULT"/>
    <property type="match status" value="1"/>
</dbReference>
<evidence type="ECO:0000313" key="4">
    <source>
        <dbReference type="EnsemblMetazoa" id="AATE021035-PA.1"/>
    </source>
</evidence>
<dbReference type="AlphaFoldDB" id="A0A182JMW1"/>
<dbReference type="Pfam" id="PF00685">
    <property type="entry name" value="Sulfotransfer_1"/>
    <property type="match status" value="1"/>
</dbReference>
<dbReference type="Gene3D" id="3.40.50.300">
    <property type="entry name" value="P-loop containing nucleotide triphosphate hydrolases"/>
    <property type="match status" value="1"/>
</dbReference>
<reference evidence="4" key="1">
    <citation type="submission" date="2022-08" db="UniProtKB">
        <authorList>
            <consortium name="EnsemblMetazoa"/>
        </authorList>
    </citation>
    <scope>IDENTIFICATION</scope>
    <source>
        <strain evidence="4">EBRO</strain>
    </source>
</reference>
<protein>
    <recommendedName>
        <fullName evidence="3">Sulfotransferase domain-containing protein</fullName>
    </recommendedName>
</protein>
<dbReference type="InterPro" id="IPR027417">
    <property type="entry name" value="P-loop_NTPase"/>
</dbReference>
<name>A0A182JMW1_ANOAO</name>
<sequence>MDNNVFTFSDFASGLVFHDKSRCSDIKVQLNDLSDYPVKNTPQPATVPPGYRNFAQHLRDFRVYADDVWIVTFPKSGTTWTEEMAWLITHDLDYQKAREVKLTERSTFIELSAVRANHPINTITNAAKRERPRQIKSHLPISLLPRQLWTVKPKIIYVARNPKDVAVSYYHHFRAIVGYSGTKEAFFDSILRDEVTFCPLVRHTVDFWALKDLPNVLFLKYESMKRDLRAVLPKVCQFFNKSYTATQLDQLALHLSFDEMKKNKATNKHELATPGDAQFE</sequence>
<dbReference type="STRING" id="41427.A0A182JMW1"/>
<organism evidence="4">
    <name type="scientific">Anopheles atroparvus</name>
    <name type="common">European mosquito</name>
    <dbReference type="NCBI Taxonomy" id="41427"/>
    <lineage>
        <taxon>Eukaryota</taxon>
        <taxon>Metazoa</taxon>
        <taxon>Ecdysozoa</taxon>
        <taxon>Arthropoda</taxon>
        <taxon>Hexapoda</taxon>
        <taxon>Insecta</taxon>
        <taxon>Pterygota</taxon>
        <taxon>Neoptera</taxon>
        <taxon>Endopterygota</taxon>
        <taxon>Diptera</taxon>
        <taxon>Nematocera</taxon>
        <taxon>Culicoidea</taxon>
        <taxon>Culicidae</taxon>
        <taxon>Anophelinae</taxon>
        <taxon>Anopheles</taxon>
    </lineage>
</organism>
<feature type="domain" description="Sulfotransferase" evidence="3">
    <location>
        <begin position="66"/>
        <end position="272"/>
    </location>
</feature>